<reference evidence="6 7" key="1">
    <citation type="submission" date="2019-02" db="EMBL/GenBank/DDBJ databases">
        <title>Deep-cultivation of Planctomycetes and their phenomic and genomic characterization uncovers novel biology.</title>
        <authorList>
            <person name="Wiegand S."/>
            <person name="Jogler M."/>
            <person name="Boedeker C."/>
            <person name="Pinto D."/>
            <person name="Vollmers J."/>
            <person name="Rivas-Marin E."/>
            <person name="Kohn T."/>
            <person name="Peeters S.H."/>
            <person name="Heuer A."/>
            <person name="Rast P."/>
            <person name="Oberbeckmann S."/>
            <person name="Bunk B."/>
            <person name="Jeske O."/>
            <person name="Meyerdierks A."/>
            <person name="Storesund J.E."/>
            <person name="Kallscheuer N."/>
            <person name="Luecker S."/>
            <person name="Lage O.M."/>
            <person name="Pohl T."/>
            <person name="Merkel B.J."/>
            <person name="Hornburger P."/>
            <person name="Mueller R.-W."/>
            <person name="Bruemmer F."/>
            <person name="Labrenz M."/>
            <person name="Spormann A.M."/>
            <person name="Op den Camp H."/>
            <person name="Overmann J."/>
            <person name="Amann R."/>
            <person name="Jetten M.S.M."/>
            <person name="Mascher T."/>
            <person name="Medema M.H."/>
            <person name="Devos D.P."/>
            <person name="Kaster A.-K."/>
            <person name="Ovreas L."/>
            <person name="Rohde M."/>
            <person name="Galperin M.Y."/>
            <person name="Jogler C."/>
        </authorList>
    </citation>
    <scope>NUCLEOTIDE SEQUENCE [LARGE SCALE GENOMIC DNA]</scope>
    <source>
        <strain evidence="6 7">ElP</strain>
    </source>
</reference>
<keyword evidence="4 5" id="KW-0472">Membrane</keyword>
<evidence type="ECO:0008006" key="8">
    <source>
        <dbReference type="Google" id="ProtNLM"/>
    </source>
</evidence>
<evidence type="ECO:0000256" key="5">
    <source>
        <dbReference type="SAM" id="Phobius"/>
    </source>
</evidence>
<evidence type="ECO:0000256" key="1">
    <source>
        <dbReference type="ARBA" id="ARBA00004141"/>
    </source>
</evidence>
<evidence type="ECO:0000256" key="3">
    <source>
        <dbReference type="ARBA" id="ARBA00022989"/>
    </source>
</evidence>
<dbReference type="KEGG" id="tpla:ElP_33040"/>
<evidence type="ECO:0000313" key="7">
    <source>
        <dbReference type="Proteomes" id="UP000317835"/>
    </source>
</evidence>
<keyword evidence="2 5" id="KW-0812">Transmembrane</keyword>
<dbReference type="EMBL" id="CP036426">
    <property type="protein sequence ID" value="QDV35401.1"/>
    <property type="molecule type" value="Genomic_DNA"/>
</dbReference>
<dbReference type="InterPro" id="IPR021147">
    <property type="entry name" value="DUF697"/>
</dbReference>
<proteinExistence type="predicted"/>
<name>A0A518H3H9_9BACT</name>
<evidence type="ECO:0000256" key="2">
    <source>
        <dbReference type="ARBA" id="ARBA00022692"/>
    </source>
</evidence>
<comment type="subcellular location">
    <subcellularLocation>
        <location evidence="1">Membrane</location>
        <topology evidence="1">Multi-pass membrane protein</topology>
    </subcellularLocation>
</comment>
<evidence type="ECO:0000313" key="6">
    <source>
        <dbReference type="EMBL" id="QDV35401.1"/>
    </source>
</evidence>
<dbReference type="Proteomes" id="UP000317835">
    <property type="component" value="Chromosome"/>
</dbReference>
<protein>
    <recommendedName>
        <fullName evidence="8">DUF697 domain-containing protein</fullName>
    </recommendedName>
</protein>
<gene>
    <name evidence="6" type="ORF">ElP_33040</name>
</gene>
<feature type="transmembrane region" description="Helical" evidence="5">
    <location>
        <begin position="45"/>
        <end position="66"/>
    </location>
</feature>
<keyword evidence="3 5" id="KW-1133">Transmembrane helix</keyword>
<dbReference type="OrthoDB" id="384184at2"/>
<dbReference type="AlphaFoldDB" id="A0A518H3H9"/>
<keyword evidence="7" id="KW-1185">Reference proteome</keyword>
<organism evidence="6 7">
    <name type="scientific">Tautonia plasticadhaerens</name>
    <dbReference type="NCBI Taxonomy" id="2527974"/>
    <lineage>
        <taxon>Bacteria</taxon>
        <taxon>Pseudomonadati</taxon>
        <taxon>Planctomycetota</taxon>
        <taxon>Planctomycetia</taxon>
        <taxon>Isosphaerales</taxon>
        <taxon>Isosphaeraceae</taxon>
        <taxon>Tautonia</taxon>
    </lineage>
</organism>
<accession>A0A518H3H9</accession>
<evidence type="ECO:0000256" key="4">
    <source>
        <dbReference type="ARBA" id="ARBA00023136"/>
    </source>
</evidence>
<dbReference type="RefSeq" id="WP_145270982.1">
    <property type="nucleotide sequence ID" value="NZ_CP036426.1"/>
</dbReference>
<dbReference type="GO" id="GO:0016020">
    <property type="term" value="C:membrane"/>
    <property type="evidence" value="ECO:0007669"/>
    <property type="project" value="UniProtKB-SubCell"/>
</dbReference>
<sequence length="353" mass="36873">MNRTIKNAAVLVSGFVLLSFGVVVVNQTAGVVSLAGEVHPLLGKATLVGLVGSYAALIGVPVVLFVRLPRSLDPPRAEDDPAFPDHLDNLRRRLAGNPLVTEADLASRAGLDRAIAQLDARADEIVRSTASVVFLSTAVSQNGKFDAMIVLAAQSRMVWQVAHLYSQRPTAKDMTRLYANVAATAFAAGAIEEVDLNEQIQPILGSTVGSMAGAIPGFQVATMLLVNSVMSGSANAYLTLRVGLIAKKYCGAVVLQPRPAIRRAASAEAARMLGGIVAAGTAKISGAVWGAVREKGTQTFDGVKGRVVTTYDSVKGNVTAKVTTVSESARGAGDRVFRRFQRGPGRPGAEPTG</sequence>
<dbReference type="Pfam" id="PF05128">
    <property type="entry name" value="DUF697"/>
    <property type="match status" value="1"/>
</dbReference>